<dbReference type="Proteomes" id="UP000285650">
    <property type="component" value="Unassembled WGS sequence"/>
</dbReference>
<organism evidence="1 2">
    <name type="scientific">Bacteroides intestinalis</name>
    <dbReference type="NCBI Taxonomy" id="329854"/>
    <lineage>
        <taxon>Bacteria</taxon>
        <taxon>Pseudomonadati</taxon>
        <taxon>Bacteroidota</taxon>
        <taxon>Bacteroidia</taxon>
        <taxon>Bacteroidales</taxon>
        <taxon>Bacteroidaceae</taxon>
        <taxon>Bacteroides</taxon>
    </lineage>
</organism>
<dbReference type="AlphaFoldDB" id="A0A414LG60"/>
<name>A0A414LG60_9BACE</name>
<protein>
    <submittedName>
        <fullName evidence="1">DUF3244 domain-containing protein</fullName>
    </submittedName>
</protein>
<gene>
    <name evidence="1" type="ORF">DW712_05995</name>
</gene>
<accession>A0A414LG60</accession>
<sequence length="127" mass="14434">MKTRVLFILLSVLFIIPVNAMSHKRHRHKVKTKIINYHEKAITRSPLFFNLTADEIDDNLTITFQSVLEEADITVTDKNGNIVVSELKSSIYEGKTVNIYAPESDIYTIEITSPIIDVTAEITLNEI</sequence>
<proteinExistence type="predicted"/>
<reference evidence="1 2" key="1">
    <citation type="submission" date="2018-08" db="EMBL/GenBank/DDBJ databases">
        <title>A genome reference for cultivated species of the human gut microbiota.</title>
        <authorList>
            <person name="Zou Y."/>
            <person name="Xue W."/>
            <person name="Luo G."/>
        </authorList>
    </citation>
    <scope>NUCLEOTIDE SEQUENCE [LARGE SCALE GENOMIC DNA]</scope>
    <source>
        <strain evidence="1 2">AM27-17</strain>
    </source>
</reference>
<evidence type="ECO:0000313" key="1">
    <source>
        <dbReference type="EMBL" id="RHE93620.1"/>
    </source>
</evidence>
<comment type="caution">
    <text evidence="1">The sequence shown here is derived from an EMBL/GenBank/DDBJ whole genome shotgun (WGS) entry which is preliminary data.</text>
</comment>
<dbReference type="EMBL" id="QSKV01000003">
    <property type="protein sequence ID" value="RHE93620.1"/>
    <property type="molecule type" value="Genomic_DNA"/>
</dbReference>
<dbReference type="Gene3D" id="2.60.40.3080">
    <property type="match status" value="1"/>
</dbReference>
<evidence type="ECO:0000313" key="2">
    <source>
        <dbReference type="Proteomes" id="UP000285650"/>
    </source>
</evidence>